<name>A0A0R0JRV0_SOYBN</name>
<dbReference type="GO" id="GO:0005524">
    <property type="term" value="F:ATP binding"/>
    <property type="evidence" value="ECO:0007669"/>
    <property type="project" value="UniProtKB-KW"/>
</dbReference>
<keyword evidence="1" id="KW-0234">DNA repair</keyword>
<proteinExistence type="inferred from homology"/>
<dbReference type="EMBL" id="CM000839">
    <property type="protein sequence ID" value="KRH54803.1"/>
    <property type="molecule type" value="Genomic_DNA"/>
</dbReference>
<dbReference type="InterPro" id="IPR049163">
    <property type="entry name" value="Pif1-like_2B_dom"/>
</dbReference>
<gene>
    <name evidence="4" type="ORF">GLYMA_06G210100</name>
</gene>
<protein>
    <recommendedName>
        <fullName evidence="1">ATP-dependent DNA helicase</fullName>
        <ecNumber evidence="1">5.6.2.3</ecNumber>
    </recommendedName>
</protein>
<dbReference type="SMR" id="A0A0R0JRV0"/>
<dbReference type="GO" id="GO:0016787">
    <property type="term" value="F:hydrolase activity"/>
    <property type="evidence" value="ECO:0007669"/>
    <property type="project" value="UniProtKB-KW"/>
</dbReference>
<dbReference type="InterPro" id="IPR027417">
    <property type="entry name" value="P-loop_NTPase"/>
</dbReference>
<keyword evidence="6" id="KW-1185">Reference proteome</keyword>
<dbReference type="EnsemblPlants" id="KRH54803">
    <property type="protein sequence ID" value="KRH54803"/>
    <property type="gene ID" value="GLYMA_06G210100"/>
</dbReference>
<feature type="domain" description="DNA helicase Pif1-like DEAD-box helicase" evidence="2">
    <location>
        <begin position="291"/>
        <end position="496"/>
    </location>
</feature>
<dbReference type="PANTHER" id="PTHR10492:SF78">
    <property type="entry name" value="ATP-DEPENDENT DNA HELICASE"/>
    <property type="match status" value="1"/>
</dbReference>
<organism evidence="4">
    <name type="scientific">Glycine max</name>
    <name type="common">Soybean</name>
    <name type="synonym">Glycine hispida</name>
    <dbReference type="NCBI Taxonomy" id="3847"/>
    <lineage>
        <taxon>Eukaryota</taxon>
        <taxon>Viridiplantae</taxon>
        <taxon>Streptophyta</taxon>
        <taxon>Embryophyta</taxon>
        <taxon>Tracheophyta</taxon>
        <taxon>Spermatophyta</taxon>
        <taxon>Magnoliopsida</taxon>
        <taxon>eudicotyledons</taxon>
        <taxon>Gunneridae</taxon>
        <taxon>Pentapetalae</taxon>
        <taxon>rosids</taxon>
        <taxon>fabids</taxon>
        <taxon>Fabales</taxon>
        <taxon>Fabaceae</taxon>
        <taxon>Papilionoideae</taxon>
        <taxon>50 kb inversion clade</taxon>
        <taxon>NPAAA clade</taxon>
        <taxon>indigoferoid/millettioid clade</taxon>
        <taxon>Phaseoleae</taxon>
        <taxon>Glycine</taxon>
        <taxon>Glycine subgen. Soja</taxon>
    </lineage>
</organism>
<feature type="domain" description="DNA helicase Pif1-like 2B" evidence="3">
    <location>
        <begin position="526"/>
        <end position="572"/>
    </location>
</feature>
<keyword evidence="1" id="KW-0347">Helicase</keyword>
<evidence type="ECO:0000259" key="2">
    <source>
        <dbReference type="Pfam" id="PF05970"/>
    </source>
</evidence>
<dbReference type="GO" id="GO:0000723">
    <property type="term" value="P:telomere maintenance"/>
    <property type="evidence" value="ECO:0007669"/>
    <property type="project" value="InterPro"/>
</dbReference>
<dbReference type="SUPFAM" id="SSF52540">
    <property type="entry name" value="P-loop containing nucleoside triphosphate hydrolases"/>
    <property type="match status" value="2"/>
</dbReference>
<sequence>MYTTEFQKLGLPHVHLLLFLHPNNKYPSPDDIDHIISSGEIPSHEDDPELYRLVQNHVVHGPCENLGRGSPCMKEGKFHRRRDNGKTISKNGVIIDNKNVVPYNPKLLRNFQAHINIKEYLDCNYLENLCFPRFMGQKPTVERLCFHLPGKHVFYQDHEKIDDVLSKPSIFESMFTSWMDTNKSFAEARNLTYAEFKHRKKGYTIGRLIRVSPIVGELFYMRMMLTACKGPTSLEDLRTIANVQYPTYRETCFAMGSMNKPEEVWRQTWHWLVDGIEYHLRKSIGDADESNYQQTLIFNKIIQAVNKQEGGMFFLYGYGGTRKTFIWKKLVSSSREDKKIVLMVASRSIASLLLSGGRIAHSKFKILVPTFEDSTCNIHQGSELAKLLNEASLVIWDEAPMTHKFYRSSSDTIFGGKVIVLDGDFRQILPIIPRGSHSDIVHATINSSYLWNDHQVLILSKNMRLESNMQAAERKEIAIFAYWILDTGDGIIGHPNNGEHIEYLSSDSVEKSETIDSYHFSSLTTKFLNSLITSGLPNHSIKLKVGSPIMLLRNLDQSEGLCNRTRLIVTRLANHVIVAKIIFGKNIGNKVYIPRMSMRQFPVMISYAMTINKSQG</sequence>
<dbReference type="Pfam" id="PF21530">
    <property type="entry name" value="Pif1_2B_dom"/>
    <property type="match status" value="1"/>
</dbReference>
<evidence type="ECO:0000313" key="5">
    <source>
        <dbReference type="EnsemblPlants" id="KRH54803"/>
    </source>
</evidence>
<comment type="similarity">
    <text evidence="1">Belongs to the helicase family.</text>
</comment>
<reference evidence="4" key="3">
    <citation type="submission" date="2018-07" db="EMBL/GenBank/DDBJ databases">
        <title>WGS assembly of Glycine max.</title>
        <authorList>
            <person name="Schmutz J."/>
            <person name="Cannon S."/>
            <person name="Schlueter J."/>
            <person name="Ma J."/>
            <person name="Mitros T."/>
            <person name="Nelson W."/>
            <person name="Hyten D."/>
            <person name="Song Q."/>
            <person name="Thelen J."/>
            <person name="Cheng J."/>
            <person name="Xu D."/>
            <person name="Hellsten U."/>
            <person name="May G."/>
            <person name="Yu Y."/>
            <person name="Sakurai T."/>
            <person name="Umezawa T."/>
            <person name="Bhattacharyya M."/>
            <person name="Sandhu D."/>
            <person name="Valliyodan B."/>
            <person name="Lindquist E."/>
            <person name="Peto M."/>
            <person name="Grant D."/>
            <person name="Shu S."/>
            <person name="Goodstein D."/>
            <person name="Barry K."/>
            <person name="Futrell-Griggs M."/>
            <person name="Abernathy B."/>
            <person name="Du J."/>
            <person name="Tian Z."/>
            <person name="Zhu L."/>
            <person name="Gill N."/>
            <person name="Joshi T."/>
            <person name="Libault M."/>
            <person name="Sethuraman A."/>
            <person name="Zhang X."/>
            <person name="Shinozaki K."/>
            <person name="Nguyen H."/>
            <person name="Wing R."/>
            <person name="Cregan P."/>
            <person name="Specht J."/>
            <person name="Grimwood J."/>
            <person name="Rokhsar D."/>
            <person name="Stacey G."/>
            <person name="Shoemaker R."/>
            <person name="Jackson S."/>
        </authorList>
    </citation>
    <scope>NUCLEOTIDE SEQUENCE</scope>
    <source>
        <tissue evidence="4">Callus</tissue>
    </source>
</reference>
<dbReference type="STRING" id="3847.A0A0R0JRV0"/>
<evidence type="ECO:0000256" key="1">
    <source>
        <dbReference type="RuleBase" id="RU363044"/>
    </source>
</evidence>
<dbReference type="GO" id="GO:0006310">
    <property type="term" value="P:DNA recombination"/>
    <property type="evidence" value="ECO:0007669"/>
    <property type="project" value="UniProtKB-KW"/>
</dbReference>
<dbReference type="InterPro" id="IPR010285">
    <property type="entry name" value="DNA_helicase_pif1-like_DEAD"/>
</dbReference>
<evidence type="ECO:0000313" key="6">
    <source>
        <dbReference type="Proteomes" id="UP000008827"/>
    </source>
</evidence>
<dbReference type="Proteomes" id="UP000008827">
    <property type="component" value="Chromosome 6"/>
</dbReference>
<comment type="catalytic activity">
    <reaction evidence="1">
        <text>ATP + H2O = ADP + phosphate + H(+)</text>
        <dbReference type="Rhea" id="RHEA:13065"/>
        <dbReference type="ChEBI" id="CHEBI:15377"/>
        <dbReference type="ChEBI" id="CHEBI:15378"/>
        <dbReference type="ChEBI" id="CHEBI:30616"/>
        <dbReference type="ChEBI" id="CHEBI:43474"/>
        <dbReference type="ChEBI" id="CHEBI:456216"/>
        <dbReference type="EC" id="5.6.2.3"/>
    </reaction>
</comment>
<accession>A0A0R0JRV0</accession>
<keyword evidence="1" id="KW-0378">Hydrolase</keyword>
<comment type="cofactor">
    <cofactor evidence="1">
        <name>Mg(2+)</name>
        <dbReference type="ChEBI" id="CHEBI:18420"/>
    </cofactor>
</comment>
<dbReference type="GO" id="GO:0043139">
    <property type="term" value="F:5'-3' DNA helicase activity"/>
    <property type="evidence" value="ECO:0007669"/>
    <property type="project" value="UniProtKB-EC"/>
</dbReference>
<keyword evidence="1" id="KW-0547">Nucleotide-binding</keyword>
<evidence type="ECO:0000313" key="4">
    <source>
        <dbReference type="EMBL" id="KRH54803.1"/>
    </source>
</evidence>
<reference evidence="4 5" key="1">
    <citation type="journal article" date="2010" name="Nature">
        <title>Genome sequence of the palaeopolyploid soybean.</title>
        <authorList>
            <person name="Schmutz J."/>
            <person name="Cannon S.B."/>
            <person name="Schlueter J."/>
            <person name="Ma J."/>
            <person name="Mitros T."/>
            <person name="Nelson W."/>
            <person name="Hyten D.L."/>
            <person name="Song Q."/>
            <person name="Thelen J.J."/>
            <person name="Cheng J."/>
            <person name="Xu D."/>
            <person name="Hellsten U."/>
            <person name="May G.D."/>
            <person name="Yu Y."/>
            <person name="Sakurai T."/>
            <person name="Umezawa T."/>
            <person name="Bhattacharyya M.K."/>
            <person name="Sandhu D."/>
            <person name="Valliyodan B."/>
            <person name="Lindquist E."/>
            <person name="Peto M."/>
            <person name="Grant D."/>
            <person name="Shu S."/>
            <person name="Goodstein D."/>
            <person name="Barry K."/>
            <person name="Futrell-Griggs M."/>
            <person name="Abernathy B."/>
            <person name="Du J."/>
            <person name="Tian Z."/>
            <person name="Zhu L."/>
            <person name="Gill N."/>
            <person name="Joshi T."/>
            <person name="Libault M."/>
            <person name="Sethuraman A."/>
            <person name="Zhang X.-C."/>
            <person name="Shinozaki K."/>
            <person name="Nguyen H.T."/>
            <person name="Wing R.A."/>
            <person name="Cregan P."/>
            <person name="Specht J."/>
            <person name="Grimwood J."/>
            <person name="Rokhsar D."/>
            <person name="Stacey G."/>
            <person name="Shoemaker R.C."/>
            <person name="Jackson S.A."/>
        </authorList>
    </citation>
    <scope>NUCLEOTIDE SEQUENCE</scope>
    <source>
        <strain evidence="5">cv. Williams 82</strain>
        <tissue evidence="4">Callus</tissue>
    </source>
</reference>
<dbReference type="Pfam" id="PF05970">
    <property type="entry name" value="PIF1"/>
    <property type="match status" value="1"/>
</dbReference>
<dbReference type="EC" id="5.6.2.3" evidence="1"/>
<dbReference type="PANTHER" id="PTHR10492">
    <property type="match status" value="1"/>
</dbReference>
<dbReference type="InParanoid" id="A0A0R0JRV0"/>
<dbReference type="Gene3D" id="3.40.50.300">
    <property type="entry name" value="P-loop containing nucleotide triphosphate hydrolases"/>
    <property type="match status" value="1"/>
</dbReference>
<dbReference type="Gramene" id="KRH54803">
    <property type="protein sequence ID" value="KRH54803"/>
    <property type="gene ID" value="GLYMA_06G210100"/>
</dbReference>
<keyword evidence="1" id="KW-0067">ATP-binding</keyword>
<dbReference type="GO" id="GO:0006281">
    <property type="term" value="P:DNA repair"/>
    <property type="evidence" value="ECO:0007669"/>
    <property type="project" value="UniProtKB-KW"/>
</dbReference>
<keyword evidence="1" id="KW-0227">DNA damage</keyword>
<reference evidence="5" key="2">
    <citation type="submission" date="2018-02" db="UniProtKB">
        <authorList>
            <consortium name="EnsemblPlants"/>
        </authorList>
    </citation>
    <scope>IDENTIFICATION</scope>
    <source>
        <strain evidence="5">Williams 82</strain>
    </source>
</reference>
<dbReference type="AlphaFoldDB" id="A0A0R0JRV0"/>
<evidence type="ECO:0000259" key="3">
    <source>
        <dbReference type="Pfam" id="PF21530"/>
    </source>
</evidence>
<keyword evidence="1" id="KW-0233">DNA recombination</keyword>